<keyword evidence="7 16" id="KW-0812">Transmembrane</keyword>
<feature type="transmembrane region" description="Helical" evidence="16">
    <location>
        <begin position="381"/>
        <end position="399"/>
    </location>
</feature>
<dbReference type="Pfam" id="PF01059">
    <property type="entry name" value="Oxidored_q5_N"/>
    <property type="match status" value="1"/>
</dbReference>
<evidence type="ECO:0000256" key="5">
    <source>
        <dbReference type="ARBA" id="ARBA00022448"/>
    </source>
</evidence>
<accession>A0A1C9UZE1</accession>
<name>A0A1C9UZE1_9ANNE</name>
<evidence type="ECO:0000256" key="10">
    <source>
        <dbReference type="ARBA" id="ARBA00022989"/>
    </source>
</evidence>
<feature type="transmembrane region" description="Helical" evidence="16">
    <location>
        <begin position="271"/>
        <end position="289"/>
    </location>
</feature>
<evidence type="ECO:0000256" key="1">
    <source>
        <dbReference type="ARBA" id="ARBA00004225"/>
    </source>
</evidence>
<feature type="signal peptide" evidence="17">
    <location>
        <begin position="1"/>
        <end position="19"/>
    </location>
</feature>
<keyword evidence="12 16" id="KW-0830">Ubiquinone</keyword>
<keyword evidence="13 16" id="KW-0496">Mitochondrion</keyword>
<dbReference type="InterPro" id="IPR001750">
    <property type="entry name" value="ND/Mrp_TM"/>
</dbReference>
<comment type="subcellular location">
    <subcellularLocation>
        <location evidence="1 16">Mitochondrion membrane</location>
        <topology evidence="1 16">Multi-pass membrane protein</topology>
    </subcellularLocation>
</comment>
<dbReference type="EMBL" id="KX752425">
    <property type="protein sequence ID" value="AOR87145.1"/>
    <property type="molecule type" value="Genomic_DNA"/>
</dbReference>
<reference evidence="20" key="1">
    <citation type="journal article" date="2016" name="Gene">
        <title>Syllidae mitochondrial gene order is unusually variable for Annelida.</title>
        <authorList>
            <person name="Aguado M.T."/>
            <person name="Richter S."/>
            <person name="Sontowski R."/>
            <person name="Golombek A."/>
            <person name="Struck T.H."/>
            <person name="Bleidorn C."/>
        </authorList>
    </citation>
    <scope>NUCLEOTIDE SEQUENCE</scope>
</reference>
<feature type="transmembrane region" description="Helical" evidence="16">
    <location>
        <begin position="331"/>
        <end position="350"/>
    </location>
</feature>
<evidence type="ECO:0000256" key="3">
    <source>
        <dbReference type="ARBA" id="ARBA00012944"/>
    </source>
</evidence>
<dbReference type="PANTHER" id="PTHR43507">
    <property type="entry name" value="NADH-UBIQUINONE OXIDOREDUCTASE CHAIN 4"/>
    <property type="match status" value="1"/>
</dbReference>
<keyword evidence="9 16" id="KW-0249">Electron transport</keyword>
<evidence type="ECO:0000256" key="17">
    <source>
        <dbReference type="SAM" id="SignalP"/>
    </source>
</evidence>
<protein>
    <recommendedName>
        <fullName evidence="4 16">NADH-ubiquinone oxidoreductase chain 4</fullName>
        <ecNumber evidence="3 16">7.1.1.2</ecNumber>
    </recommendedName>
</protein>
<proteinExistence type="inferred from homology"/>
<evidence type="ECO:0000256" key="12">
    <source>
        <dbReference type="ARBA" id="ARBA00023075"/>
    </source>
</evidence>
<evidence type="ECO:0000313" key="20">
    <source>
        <dbReference type="EMBL" id="AOR87145.1"/>
    </source>
</evidence>
<evidence type="ECO:0000256" key="8">
    <source>
        <dbReference type="ARBA" id="ARBA00022967"/>
    </source>
</evidence>
<keyword evidence="17" id="KW-0732">Signal</keyword>
<keyword evidence="6 16" id="KW-0679">Respiratory chain</keyword>
<evidence type="ECO:0000259" key="18">
    <source>
        <dbReference type="Pfam" id="PF00361"/>
    </source>
</evidence>
<feature type="chain" id="PRO_5008894820" description="NADH-ubiquinone oxidoreductase chain 4" evidence="17">
    <location>
        <begin position="20"/>
        <end position="442"/>
    </location>
</feature>
<dbReference type="PRINTS" id="PR01437">
    <property type="entry name" value="NUOXDRDTASE4"/>
</dbReference>
<dbReference type="EC" id="7.1.1.2" evidence="3 16"/>
<feature type="transmembrane region" description="Helical" evidence="16">
    <location>
        <begin position="170"/>
        <end position="190"/>
    </location>
</feature>
<keyword evidence="11 16" id="KW-0520">NAD</keyword>
<keyword evidence="5 16" id="KW-0813">Transport</keyword>
<dbReference type="PANTHER" id="PTHR43507:SF20">
    <property type="entry name" value="NADH-UBIQUINONE OXIDOREDUCTASE CHAIN 4"/>
    <property type="match status" value="1"/>
</dbReference>
<comment type="similarity">
    <text evidence="2 16">Belongs to the complex I subunit 4 family.</text>
</comment>
<dbReference type="GO" id="GO:0008137">
    <property type="term" value="F:NADH dehydrogenase (ubiquinone) activity"/>
    <property type="evidence" value="ECO:0007669"/>
    <property type="project" value="UniProtKB-UniRule"/>
</dbReference>
<evidence type="ECO:0000256" key="15">
    <source>
        <dbReference type="ARBA" id="ARBA00049551"/>
    </source>
</evidence>
<feature type="transmembrane region" description="Helical" evidence="16">
    <location>
        <begin position="241"/>
        <end position="265"/>
    </location>
</feature>
<dbReference type="InterPro" id="IPR000260">
    <property type="entry name" value="NADH4_N"/>
</dbReference>
<evidence type="ECO:0000256" key="14">
    <source>
        <dbReference type="ARBA" id="ARBA00023136"/>
    </source>
</evidence>
<comment type="function">
    <text evidence="16">Core subunit of the mitochondrial membrane respiratory chain NADH dehydrogenase (Complex I) which catalyzes electron transfer from NADH through the respiratory chain, using ubiquinone as an electron acceptor. Essential for the catalytic activity and assembly of complex I.</text>
</comment>
<dbReference type="GO" id="GO:0015990">
    <property type="term" value="P:electron transport coupled proton transport"/>
    <property type="evidence" value="ECO:0007669"/>
    <property type="project" value="TreeGrafter"/>
</dbReference>
<feature type="transmembrane region" description="Helical" evidence="16">
    <location>
        <begin position="136"/>
        <end position="158"/>
    </location>
</feature>
<dbReference type="Pfam" id="PF00361">
    <property type="entry name" value="Proton_antipo_M"/>
    <property type="match status" value="1"/>
</dbReference>
<feature type="transmembrane region" description="Helical" evidence="16">
    <location>
        <begin position="210"/>
        <end position="229"/>
    </location>
</feature>
<gene>
    <name evidence="20" type="primary">ND4</name>
</gene>
<evidence type="ECO:0000259" key="19">
    <source>
        <dbReference type="Pfam" id="PF01059"/>
    </source>
</evidence>
<evidence type="ECO:0000256" key="4">
    <source>
        <dbReference type="ARBA" id="ARBA00021006"/>
    </source>
</evidence>
<sequence>MMLTLFIFSCLLLCRSWSASYIVLPCMFVYFSTFLFSPMASTLSLSPMFTVDTMSIMLIMLTIWITNLMLLVSSKIKWTKTNPNLFLTSCLTLCLILIMSFSVNSTISFYILFEASLIPTLVIILTWGYQPERLEAGMYLMIYTVTASLPLLTSIMYFNTKFGTSSFFMPYSFTPVTPYLSLALTMAFLIKMPMYLTHLWLPKAHVEAPVAGSMILASVLLKLGSYGLLRFMTMFPTQMTFMSKFVIPISLWGAGLTTILCIRQLDLKSMIAYSSVSHMAMVITGIATMNKWGWEGAMTMMIAHGLVSSGLFALANMYYENTFSRNLLINNGMLLLTPTMALCWFMTISANMAAPPFINLLAEVVLITSIISFSTLTMIPIFISLLFTVCYSMILYTSLHHGKYNHSMKFLNIIPLYYSVTAFHTFPCLILILASNQLTCWT</sequence>
<comment type="catalytic activity">
    <reaction evidence="15 16">
        <text>a ubiquinone + NADH + 5 H(+)(in) = a ubiquinol + NAD(+) + 4 H(+)(out)</text>
        <dbReference type="Rhea" id="RHEA:29091"/>
        <dbReference type="Rhea" id="RHEA-COMP:9565"/>
        <dbReference type="Rhea" id="RHEA-COMP:9566"/>
        <dbReference type="ChEBI" id="CHEBI:15378"/>
        <dbReference type="ChEBI" id="CHEBI:16389"/>
        <dbReference type="ChEBI" id="CHEBI:17976"/>
        <dbReference type="ChEBI" id="CHEBI:57540"/>
        <dbReference type="ChEBI" id="CHEBI:57945"/>
        <dbReference type="EC" id="7.1.1.2"/>
    </reaction>
</comment>
<evidence type="ECO:0000256" key="11">
    <source>
        <dbReference type="ARBA" id="ARBA00023027"/>
    </source>
</evidence>
<feature type="transmembrane region" description="Helical" evidence="16">
    <location>
        <begin position="85"/>
        <end position="103"/>
    </location>
</feature>
<evidence type="ECO:0000256" key="13">
    <source>
        <dbReference type="ARBA" id="ARBA00023128"/>
    </source>
</evidence>
<dbReference type="AlphaFoldDB" id="A0A1C9UZE1"/>
<feature type="transmembrane region" description="Helical" evidence="16">
    <location>
        <begin position="110"/>
        <end position="130"/>
    </location>
</feature>
<feature type="domain" description="NADH:quinone oxidoreductase/Mrp antiporter transmembrane" evidence="18">
    <location>
        <begin position="105"/>
        <end position="387"/>
    </location>
</feature>
<feature type="transmembrane region" description="Helical" evidence="16">
    <location>
        <begin position="357"/>
        <end position="375"/>
    </location>
</feature>
<feature type="domain" description="NADH:ubiquinone oxidoreductase chain 4 N-terminal" evidence="19">
    <location>
        <begin position="2"/>
        <end position="99"/>
    </location>
</feature>
<evidence type="ECO:0000256" key="2">
    <source>
        <dbReference type="ARBA" id="ARBA00009025"/>
    </source>
</evidence>
<evidence type="ECO:0000256" key="7">
    <source>
        <dbReference type="ARBA" id="ARBA00022692"/>
    </source>
</evidence>
<keyword evidence="10 16" id="KW-1133">Transmembrane helix</keyword>
<feature type="transmembrane region" description="Helical" evidence="16">
    <location>
        <begin position="411"/>
        <end position="434"/>
    </location>
</feature>
<dbReference type="InterPro" id="IPR003918">
    <property type="entry name" value="NADH_UbQ_OxRdtase"/>
</dbReference>
<dbReference type="GO" id="GO:0031966">
    <property type="term" value="C:mitochondrial membrane"/>
    <property type="evidence" value="ECO:0007669"/>
    <property type="project" value="UniProtKB-SubCell"/>
</dbReference>
<geneLocation type="mitochondrion" evidence="20"/>
<keyword evidence="14 16" id="KW-0472">Membrane</keyword>
<dbReference type="GO" id="GO:0042773">
    <property type="term" value="P:ATP synthesis coupled electron transport"/>
    <property type="evidence" value="ECO:0007669"/>
    <property type="project" value="InterPro"/>
</dbReference>
<evidence type="ECO:0000256" key="6">
    <source>
        <dbReference type="ARBA" id="ARBA00022660"/>
    </source>
</evidence>
<keyword evidence="8" id="KW-1278">Translocase</keyword>
<dbReference type="GO" id="GO:0003954">
    <property type="term" value="F:NADH dehydrogenase activity"/>
    <property type="evidence" value="ECO:0007669"/>
    <property type="project" value="TreeGrafter"/>
</dbReference>
<feature type="transmembrane region" description="Helical" evidence="16">
    <location>
        <begin position="56"/>
        <end position="73"/>
    </location>
</feature>
<evidence type="ECO:0000256" key="16">
    <source>
        <dbReference type="RuleBase" id="RU003297"/>
    </source>
</evidence>
<feature type="transmembrane region" description="Helical" evidence="16">
    <location>
        <begin position="301"/>
        <end position="319"/>
    </location>
</feature>
<organism evidence="20">
    <name type="scientific">Typosyllis sp. patternB</name>
    <dbReference type="NCBI Taxonomy" id="1898411"/>
    <lineage>
        <taxon>Eukaryota</taxon>
        <taxon>Metazoa</taxon>
        <taxon>Spiralia</taxon>
        <taxon>Lophotrochozoa</taxon>
        <taxon>Annelida</taxon>
        <taxon>Polychaeta</taxon>
        <taxon>Errantia</taxon>
        <taxon>Phyllodocida</taxon>
        <taxon>Syllidae</taxon>
        <taxon>Typosyllis</taxon>
    </lineage>
</organism>
<evidence type="ECO:0000256" key="9">
    <source>
        <dbReference type="ARBA" id="ARBA00022982"/>
    </source>
</evidence>
<dbReference type="GO" id="GO:0048039">
    <property type="term" value="F:ubiquinone binding"/>
    <property type="evidence" value="ECO:0007669"/>
    <property type="project" value="TreeGrafter"/>
</dbReference>